<protein>
    <submittedName>
        <fullName evidence="2">Uncharacterized protein</fullName>
    </submittedName>
</protein>
<reference evidence="2 3" key="1">
    <citation type="submission" date="2022-10" db="EMBL/GenBank/DDBJ databases">
        <title>Chitinophaga nivalis PC15 sp. nov., isolated from Pyeongchang county, South Korea.</title>
        <authorList>
            <person name="Trinh H.N."/>
        </authorList>
    </citation>
    <scope>NUCLEOTIDE SEQUENCE [LARGE SCALE GENOMIC DNA]</scope>
    <source>
        <strain evidence="2 3">PC14</strain>
    </source>
</reference>
<feature type="chain" id="PRO_5045053003" evidence="1">
    <location>
        <begin position="23"/>
        <end position="344"/>
    </location>
</feature>
<dbReference type="RefSeq" id="WP_264726846.1">
    <property type="nucleotide sequence ID" value="NZ_JAPDNR010000001.1"/>
</dbReference>
<evidence type="ECO:0000313" key="2">
    <source>
        <dbReference type="EMBL" id="MCW3482458.1"/>
    </source>
</evidence>
<organism evidence="2 3">
    <name type="scientific">Chitinophaga nivalis</name>
    <dbReference type="NCBI Taxonomy" id="2991709"/>
    <lineage>
        <taxon>Bacteria</taxon>
        <taxon>Pseudomonadati</taxon>
        <taxon>Bacteroidota</taxon>
        <taxon>Chitinophagia</taxon>
        <taxon>Chitinophagales</taxon>
        <taxon>Chitinophagaceae</taxon>
        <taxon>Chitinophaga</taxon>
    </lineage>
</organism>
<accession>A0ABT3IES4</accession>
<feature type="signal peptide" evidence="1">
    <location>
        <begin position="1"/>
        <end position="22"/>
    </location>
</feature>
<evidence type="ECO:0000256" key="1">
    <source>
        <dbReference type="SAM" id="SignalP"/>
    </source>
</evidence>
<sequence length="344" mass="38090">MRLWMCVLLCFLAVACKKQVPALEIGNVVRFGISGFTVGDSLEFWNEGNIMATVGGTFAIDELIAVPVTGQGIIEIRKQGSTQVIATRYVATTPFLQTTSIFHDNGKIYDKSVKLELKGYAMIDSLELLLDGTVITSGIENKFTPFVNIGAEEGMQRELQIRNKKNGNVLSVRKITATTAVQKIFFYYDGKDLIDKVNLAPPANPAYMNVTVKLEPSLPEFFTGMPVDLVFYKQDLSKGLDAVVKADIKISLSGDFGEPVTLPPLPDNFRYVGRLCRTGTELAPYDTTKDLLPIRNLGTNTNFVFSPGKSQLWIIKDVKSRRPNGPSKGTIFTLNYTDLSQYFQ</sequence>
<proteinExistence type="predicted"/>
<comment type="caution">
    <text evidence="2">The sequence shown here is derived from an EMBL/GenBank/DDBJ whole genome shotgun (WGS) entry which is preliminary data.</text>
</comment>
<keyword evidence="3" id="KW-1185">Reference proteome</keyword>
<gene>
    <name evidence="2" type="ORF">OL497_01000</name>
</gene>
<keyword evidence="1" id="KW-0732">Signal</keyword>
<name>A0ABT3IES4_9BACT</name>
<dbReference type="EMBL" id="JAPDNS010000001">
    <property type="protein sequence ID" value="MCW3482458.1"/>
    <property type="molecule type" value="Genomic_DNA"/>
</dbReference>
<evidence type="ECO:0000313" key="3">
    <source>
        <dbReference type="Proteomes" id="UP001207742"/>
    </source>
</evidence>
<dbReference type="PROSITE" id="PS51257">
    <property type="entry name" value="PROKAR_LIPOPROTEIN"/>
    <property type="match status" value="1"/>
</dbReference>
<dbReference type="Proteomes" id="UP001207742">
    <property type="component" value="Unassembled WGS sequence"/>
</dbReference>